<evidence type="ECO:0000256" key="5">
    <source>
        <dbReference type="ARBA" id="ARBA00022692"/>
    </source>
</evidence>
<dbReference type="Pfam" id="PF01544">
    <property type="entry name" value="CorA"/>
    <property type="match status" value="1"/>
</dbReference>
<dbReference type="Gene3D" id="1.20.58.340">
    <property type="entry name" value="Magnesium transport protein CorA, transmembrane region"/>
    <property type="match status" value="2"/>
</dbReference>
<comment type="similarity">
    <text evidence="2">Belongs to the CorA metal ion transporter (MIT) (TC 1.A.35) family.</text>
</comment>
<protein>
    <submittedName>
        <fullName evidence="10">Magnesium transport protein CorA</fullName>
    </submittedName>
</protein>
<keyword evidence="5 9" id="KW-0812">Transmembrane</keyword>
<feature type="transmembrane region" description="Helical" evidence="9">
    <location>
        <begin position="333"/>
        <end position="352"/>
    </location>
</feature>
<dbReference type="PANTHER" id="PTHR46494:SF1">
    <property type="entry name" value="CORA FAMILY METAL ION TRANSPORTER (EUROFUNG)"/>
    <property type="match status" value="1"/>
</dbReference>
<dbReference type="EMBL" id="BNDY01000017">
    <property type="protein sequence ID" value="GHI42157.1"/>
    <property type="molecule type" value="Genomic_DNA"/>
</dbReference>
<evidence type="ECO:0000313" key="10">
    <source>
        <dbReference type="EMBL" id="GHI42157.1"/>
    </source>
</evidence>
<evidence type="ECO:0000313" key="11">
    <source>
        <dbReference type="Proteomes" id="UP001050808"/>
    </source>
</evidence>
<dbReference type="Gene3D" id="3.30.460.20">
    <property type="entry name" value="CorA soluble domain-like"/>
    <property type="match status" value="1"/>
</dbReference>
<keyword evidence="4" id="KW-1003">Cell membrane</keyword>
<dbReference type="CDD" id="cd12830">
    <property type="entry name" value="MtCorA-like"/>
    <property type="match status" value="1"/>
</dbReference>
<sequence>MPERRDRPARTPKKHSWRRQAPAGAPVPAEPVPPATGHGKAVPVPAGNGTSGSIVQSALYRDGRHIASPGSLAETFRQLRETPEGMAWIGLQRPSEAELLSLAAEFDLHELAVEDALEAHQRPKLERYGETLFVVLRAARYLDAPEEVDFGELHVFVGRDFVITVRHGAAPDLSAVRRRMEANPELLALGPEAVLYAILDAVVDGYAPVVAGVQNDIDEIETEVFRGDPEVSRRIYELSREMVEFQRATRPLVGMLHALMAGFAKYGTDEELQRYHRDVADHVTHISERVDGFRQALTDILTVNATLVTQQQNAEMRALAEAGFEQNEEIKKISSWAAILFAPTLVGTIYGMNFHEMPELSWGFGYPFAILLMAVVCVSLYFVFKRRDWL</sequence>
<dbReference type="InterPro" id="IPR002523">
    <property type="entry name" value="MgTranspt_CorA/ZnTranspt_ZntB"/>
</dbReference>
<dbReference type="SUPFAM" id="SSF144083">
    <property type="entry name" value="Magnesium transport protein CorA, transmembrane region"/>
    <property type="match status" value="1"/>
</dbReference>
<evidence type="ECO:0000256" key="8">
    <source>
        <dbReference type="SAM" id="MobiDB-lite"/>
    </source>
</evidence>
<evidence type="ECO:0000256" key="2">
    <source>
        <dbReference type="ARBA" id="ARBA00009765"/>
    </source>
</evidence>
<evidence type="ECO:0000256" key="6">
    <source>
        <dbReference type="ARBA" id="ARBA00022989"/>
    </source>
</evidence>
<dbReference type="InterPro" id="IPR045861">
    <property type="entry name" value="CorA_cytoplasmic_dom"/>
</dbReference>
<evidence type="ECO:0000256" key="7">
    <source>
        <dbReference type="ARBA" id="ARBA00023136"/>
    </source>
</evidence>
<keyword evidence="3" id="KW-0813">Transport</keyword>
<proteinExistence type="inferred from homology"/>
<feature type="region of interest" description="Disordered" evidence="8">
    <location>
        <begin position="1"/>
        <end position="49"/>
    </location>
</feature>
<dbReference type="Proteomes" id="UP001050808">
    <property type="component" value="Unassembled WGS sequence"/>
</dbReference>
<organism evidence="10 11">
    <name type="scientific">Streptomyces violascens</name>
    <dbReference type="NCBI Taxonomy" id="67381"/>
    <lineage>
        <taxon>Bacteria</taxon>
        <taxon>Bacillati</taxon>
        <taxon>Actinomycetota</taxon>
        <taxon>Actinomycetes</taxon>
        <taxon>Kitasatosporales</taxon>
        <taxon>Streptomycetaceae</taxon>
        <taxon>Streptomyces</taxon>
    </lineage>
</organism>
<evidence type="ECO:0000256" key="4">
    <source>
        <dbReference type="ARBA" id="ARBA00022475"/>
    </source>
</evidence>
<keyword evidence="11" id="KW-1185">Reference proteome</keyword>
<comment type="subcellular location">
    <subcellularLocation>
        <location evidence="1">Cell membrane</location>
        <topology evidence="1">Multi-pass membrane protein</topology>
    </subcellularLocation>
</comment>
<dbReference type="InterPro" id="IPR045863">
    <property type="entry name" value="CorA_TM1_TM2"/>
</dbReference>
<accession>A0ABQ3QXY6</accession>
<evidence type="ECO:0000256" key="9">
    <source>
        <dbReference type="SAM" id="Phobius"/>
    </source>
</evidence>
<dbReference type="PANTHER" id="PTHR46494">
    <property type="entry name" value="CORA FAMILY METAL ION TRANSPORTER (EUROFUNG)"/>
    <property type="match status" value="1"/>
</dbReference>
<name>A0ABQ3QXY6_9ACTN</name>
<comment type="caution">
    <text evidence="10">The sequence shown here is derived from an EMBL/GenBank/DDBJ whole genome shotgun (WGS) entry which is preliminary data.</text>
</comment>
<dbReference type="SUPFAM" id="SSF143865">
    <property type="entry name" value="CorA soluble domain-like"/>
    <property type="match status" value="1"/>
</dbReference>
<reference evidence="10" key="1">
    <citation type="submission" date="2024-05" db="EMBL/GenBank/DDBJ databases">
        <title>Whole genome shotgun sequence of Streptomyces violascens NBRC 12920.</title>
        <authorList>
            <person name="Komaki H."/>
            <person name="Tamura T."/>
        </authorList>
    </citation>
    <scope>NUCLEOTIDE SEQUENCE</scope>
    <source>
        <strain evidence="10">NBRC 12920</strain>
    </source>
</reference>
<feature type="transmembrane region" description="Helical" evidence="9">
    <location>
        <begin position="364"/>
        <end position="384"/>
    </location>
</feature>
<keyword evidence="7 9" id="KW-0472">Membrane</keyword>
<evidence type="ECO:0000256" key="1">
    <source>
        <dbReference type="ARBA" id="ARBA00004651"/>
    </source>
</evidence>
<evidence type="ECO:0000256" key="3">
    <source>
        <dbReference type="ARBA" id="ARBA00022448"/>
    </source>
</evidence>
<dbReference type="RefSeq" id="WP_189964747.1">
    <property type="nucleotide sequence ID" value="NZ_BMUA01000011.1"/>
</dbReference>
<gene>
    <name evidence="10" type="primary">corA_2</name>
    <name evidence="10" type="ORF">Sviol_65650</name>
</gene>
<keyword evidence="6 9" id="KW-1133">Transmembrane helix</keyword>